<dbReference type="GO" id="GO:0003723">
    <property type="term" value="F:RNA binding"/>
    <property type="evidence" value="ECO:0007669"/>
    <property type="project" value="InterPro"/>
</dbReference>
<dbReference type="PANTHER" id="PTHR47926">
    <property type="entry name" value="PENTATRICOPEPTIDE REPEAT-CONTAINING PROTEIN"/>
    <property type="match status" value="1"/>
</dbReference>
<dbReference type="AlphaFoldDB" id="A0AAQ3K2Y3"/>
<feature type="repeat" description="PPR" evidence="2">
    <location>
        <begin position="87"/>
        <end position="121"/>
    </location>
</feature>
<dbReference type="InterPro" id="IPR011990">
    <property type="entry name" value="TPR-like_helical_dom_sf"/>
</dbReference>
<gene>
    <name evidence="3" type="ORF">Cni_G09665</name>
</gene>
<dbReference type="NCBIfam" id="TIGR00756">
    <property type="entry name" value="PPR"/>
    <property type="match status" value="4"/>
</dbReference>
<dbReference type="GO" id="GO:0099402">
    <property type="term" value="P:plant organ development"/>
    <property type="evidence" value="ECO:0007669"/>
    <property type="project" value="UniProtKB-ARBA"/>
</dbReference>
<dbReference type="Gene3D" id="1.25.40.10">
    <property type="entry name" value="Tetratricopeptide repeat domain"/>
    <property type="match status" value="3"/>
</dbReference>
<evidence type="ECO:0000313" key="4">
    <source>
        <dbReference type="Proteomes" id="UP001327560"/>
    </source>
</evidence>
<feature type="repeat" description="PPR" evidence="2">
    <location>
        <begin position="356"/>
        <end position="391"/>
    </location>
</feature>
<accession>A0AAQ3K2Y3</accession>
<dbReference type="FunFam" id="1.25.40.10:FF:000158">
    <property type="entry name" value="pentatricopeptide repeat-containing protein At2g33680"/>
    <property type="match status" value="1"/>
</dbReference>
<evidence type="ECO:0000256" key="2">
    <source>
        <dbReference type="PROSITE-ProRule" id="PRU00708"/>
    </source>
</evidence>
<dbReference type="PROSITE" id="PS51375">
    <property type="entry name" value="PPR"/>
    <property type="match status" value="4"/>
</dbReference>
<dbReference type="InterPro" id="IPR002885">
    <property type="entry name" value="PPR_rpt"/>
</dbReference>
<evidence type="ECO:0000256" key="1">
    <source>
        <dbReference type="ARBA" id="ARBA00022737"/>
    </source>
</evidence>
<protein>
    <recommendedName>
        <fullName evidence="5">Pentatricopeptide repeat-containing protein</fullName>
    </recommendedName>
</protein>
<evidence type="ECO:0008006" key="5">
    <source>
        <dbReference type="Google" id="ProtNLM"/>
    </source>
</evidence>
<name>A0AAQ3K2Y3_9LILI</name>
<dbReference type="InterPro" id="IPR046960">
    <property type="entry name" value="PPR_At4g14850-like_plant"/>
</dbReference>
<dbReference type="FunFam" id="1.25.40.10:FF:000348">
    <property type="entry name" value="Pentatricopeptide repeat-containing protein chloroplastic"/>
    <property type="match status" value="1"/>
</dbReference>
<sequence length="420" mass="46545">MLSCLAHAASPSGRGLTNDAPDPREALRLLGQRTAKTLGQVKQAHARALRFGLSHDPALLPSLVRIYSSHRRLDLAVRLLYAFPDPPSFAWNLMIRAYAADGAPLDAVLLYNCMLARGVRPDKFTFPFVVKACSILKNLDKGKEVHAFAIKSGFYRDQFLHNALIHFYFCCGQTVCGQKVFDGMPVRSVVSWTALLSGLMACGEVEAAKAVFGTMPVRNVVTWTAMIDWYARNGFPDEAFRLFRRMKEDNVPPNEFTIVALLIACSELGSLSLGQWVHEFAQKNGGLDKGVYVGTALVDMYSKCGSPEDALRVFDHTPVKSLATWNSIITSMGVHGRGKQAVSLFMEMEKANVQPDGITFIGVLSACVRECLVEEGFRFFGSMIKRYGIEPCREHYDCLKDLDNADNSVEVTEMVQDLKP</sequence>
<dbReference type="SUPFAM" id="SSF48452">
    <property type="entry name" value="TPR-like"/>
    <property type="match status" value="1"/>
</dbReference>
<keyword evidence="4" id="KW-1185">Reference proteome</keyword>
<dbReference type="EMBL" id="CP136892">
    <property type="protein sequence ID" value="WOL00952.1"/>
    <property type="molecule type" value="Genomic_DNA"/>
</dbReference>
<keyword evidence="1" id="KW-0677">Repeat</keyword>
<evidence type="ECO:0000313" key="3">
    <source>
        <dbReference type="EMBL" id="WOL00952.1"/>
    </source>
</evidence>
<dbReference type="Proteomes" id="UP001327560">
    <property type="component" value="Chromosome 3"/>
</dbReference>
<feature type="repeat" description="PPR" evidence="2">
    <location>
        <begin position="219"/>
        <end position="253"/>
    </location>
</feature>
<proteinExistence type="predicted"/>
<reference evidence="3 4" key="1">
    <citation type="submission" date="2023-10" db="EMBL/GenBank/DDBJ databases">
        <title>Chromosome-scale genome assembly provides insights into flower coloration mechanisms of Canna indica.</title>
        <authorList>
            <person name="Li C."/>
        </authorList>
    </citation>
    <scope>NUCLEOTIDE SEQUENCE [LARGE SCALE GENOMIC DNA]</scope>
    <source>
        <tissue evidence="3">Flower</tissue>
    </source>
</reference>
<dbReference type="GO" id="GO:0009451">
    <property type="term" value="P:RNA modification"/>
    <property type="evidence" value="ECO:0007669"/>
    <property type="project" value="InterPro"/>
</dbReference>
<dbReference type="PANTHER" id="PTHR47926:SF359">
    <property type="entry name" value="PENTACOTRIPEPTIDE-REPEAT REGION OF PRORP DOMAIN-CONTAINING PROTEIN"/>
    <property type="match status" value="1"/>
</dbReference>
<organism evidence="3 4">
    <name type="scientific">Canna indica</name>
    <name type="common">Indian-shot</name>
    <dbReference type="NCBI Taxonomy" id="4628"/>
    <lineage>
        <taxon>Eukaryota</taxon>
        <taxon>Viridiplantae</taxon>
        <taxon>Streptophyta</taxon>
        <taxon>Embryophyta</taxon>
        <taxon>Tracheophyta</taxon>
        <taxon>Spermatophyta</taxon>
        <taxon>Magnoliopsida</taxon>
        <taxon>Liliopsida</taxon>
        <taxon>Zingiberales</taxon>
        <taxon>Cannaceae</taxon>
        <taxon>Canna</taxon>
    </lineage>
</organism>
<feature type="repeat" description="PPR" evidence="2">
    <location>
        <begin position="321"/>
        <end position="355"/>
    </location>
</feature>
<dbReference type="Pfam" id="PF01535">
    <property type="entry name" value="PPR"/>
    <property type="match status" value="1"/>
</dbReference>
<dbReference type="Pfam" id="PF13041">
    <property type="entry name" value="PPR_2"/>
    <property type="match status" value="3"/>
</dbReference>